<dbReference type="EMBL" id="JAFLCK010000003">
    <property type="protein sequence ID" value="MBN8659457.1"/>
    <property type="molecule type" value="Genomic_DNA"/>
</dbReference>
<protein>
    <submittedName>
        <fullName evidence="1">Iron-containing redox enzyme family protein</fullName>
    </submittedName>
</protein>
<dbReference type="SUPFAM" id="SSF48613">
    <property type="entry name" value="Heme oxygenase-like"/>
    <property type="match status" value="1"/>
</dbReference>
<comment type="caution">
    <text evidence="1">The sequence shown here is derived from an EMBL/GenBank/DDBJ whole genome shotgun (WGS) entry which is preliminary data.</text>
</comment>
<dbReference type="Gene3D" id="1.20.910.10">
    <property type="entry name" value="Heme oxygenase-like"/>
    <property type="match status" value="1"/>
</dbReference>
<dbReference type="AlphaFoldDB" id="A0A8J7PDX5"/>
<reference evidence="1" key="1">
    <citation type="submission" date="2021-02" db="EMBL/GenBank/DDBJ databases">
        <title>Genome-Resolved Metagenomics of a Microbial Community Performing Photosynthetic Biological Nutrient Removal.</title>
        <authorList>
            <person name="Mcdaniel E.A."/>
        </authorList>
    </citation>
    <scope>NUCLEOTIDE SEQUENCE</scope>
    <source>
        <strain evidence="1">UWPOB_OBS1</strain>
    </source>
</reference>
<accession>A0A8J7PDX5</accession>
<dbReference type="Pfam" id="PF14518">
    <property type="entry name" value="Haem_oxygenas_2"/>
    <property type="match status" value="1"/>
</dbReference>
<sequence length="242" mass="27426">MTSLALEDSISSQEIRKKLHWLLEIIESHPCSEHPLFAKLEKADIRAAEKAALLLKNYDAHASHLRRLLLKAATIMPEEAVGYILENVRNEYGNGRPEGRHQLQLQDVAWGLGIDRTFYEKAPVQAGIKKFIKAVTPFYFPIKEKKERLKGLKRPAIAAGAITATEVMAMKEFKYLQIAFRPFGLADHIWFDHVTVEQEHFDESITLAAYFVDTEREAVKFGLLGVLDANLHLYDGLLATLT</sequence>
<name>A0A8J7PDX5_9BACT</name>
<evidence type="ECO:0000313" key="2">
    <source>
        <dbReference type="Proteomes" id="UP000664277"/>
    </source>
</evidence>
<proteinExistence type="predicted"/>
<evidence type="ECO:0000313" key="1">
    <source>
        <dbReference type="EMBL" id="MBN8659457.1"/>
    </source>
</evidence>
<dbReference type="Proteomes" id="UP000664277">
    <property type="component" value="Unassembled WGS sequence"/>
</dbReference>
<dbReference type="InterPro" id="IPR016084">
    <property type="entry name" value="Haem_Oase-like_multi-hlx"/>
</dbReference>
<gene>
    <name evidence="1" type="ORF">J0M35_03770</name>
</gene>
<organism evidence="1 2">
    <name type="scientific">Candidatus Obscuribacter phosphatis</name>
    <dbReference type="NCBI Taxonomy" id="1906157"/>
    <lineage>
        <taxon>Bacteria</taxon>
        <taxon>Bacillati</taxon>
        <taxon>Candidatus Melainabacteria</taxon>
        <taxon>Candidatus Obscuribacterales</taxon>
        <taxon>Candidatus Obscuribacteraceae</taxon>
        <taxon>Candidatus Obscuribacter</taxon>
    </lineage>
</organism>